<comment type="caution">
    <text evidence="2">The sequence shown here is derived from an EMBL/GenBank/DDBJ whole genome shotgun (WGS) entry which is preliminary data.</text>
</comment>
<dbReference type="GO" id="GO:0007030">
    <property type="term" value="P:Golgi organization"/>
    <property type="evidence" value="ECO:0007669"/>
    <property type="project" value="TreeGrafter"/>
</dbReference>
<dbReference type="Proteomes" id="UP001209878">
    <property type="component" value="Unassembled WGS sequence"/>
</dbReference>
<feature type="compositionally biased region" description="Low complexity" evidence="1">
    <location>
        <begin position="306"/>
        <end position="317"/>
    </location>
</feature>
<dbReference type="PANTHER" id="PTHR13402:SF6">
    <property type="entry name" value="SECRETORY 16, ISOFORM I"/>
    <property type="match status" value="1"/>
</dbReference>
<dbReference type="GO" id="GO:0070971">
    <property type="term" value="C:endoplasmic reticulum exit site"/>
    <property type="evidence" value="ECO:0007669"/>
    <property type="project" value="TreeGrafter"/>
</dbReference>
<feature type="compositionally biased region" description="Low complexity" evidence="1">
    <location>
        <begin position="359"/>
        <end position="368"/>
    </location>
</feature>
<protein>
    <submittedName>
        <fullName evidence="2">Uncharacterized protein</fullName>
    </submittedName>
</protein>
<dbReference type="EMBL" id="JAODUO010000710">
    <property type="protein sequence ID" value="KAK2175743.1"/>
    <property type="molecule type" value="Genomic_DNA"/>
</dbReference>
<feature type="compositionally biased region" description="Low complexity" evidence="1">
    <location>
        <begin position="207"/>
        <end position="216"/>
    </location>
</feature>
<dbReference type="AlphaFoldDB" id="A0AAD9KQC8"/>
<dbReference type="GO" id="GO:0070973">
    <property type="term" value="P:protein localization to endoplasmic reticulum exit site"/>
    <property type="evidence" value="ECO:0007669"/>
    <property type="project" value="TreeGrafter"/>
</dbReference>
<dbReference type="GO" id="GO:0012507">
    <property type="term" value="C:ER to Golgi transport vesicle membrane"/>
    <property type="evidence" value="ECO:0007669"/>
    <property type="project" value="TreeGrafter"/>
</dbReference>
<sequence length="429" mass="45753">MIMTDSAIGSNPSENSSPVDFLRWPAQLPEASSTPLNSGVLRAWHTSSVSGGLFRFGVAPLLMSAGSSLPLGASASNFDPATGTPGKQTYPGEEEDDKIGAGRRRQTYPGEESEDKDGNKDFYSNKANKSWFGSFISKFARKSENEMKLPDDKHPTIVWDAERKRWINTDQTEEEMDKPAAPPPKDSELSGGPPEGLANSTPPGVRPPDAAGSSPPGAGPPLGPNKFSLKQNRGPRKQYVDVLAAGNTSKPCVAAPTHLFNTLPKSASMPANMFVPSETTDMGLFLPVTADSISKDGEGQGSSDVQTLANQQTAAQQSHLQPITTHDPNETYGELGIKANQGGQQEATLMPPEAQTNLSRRSSVSSVSQEVQHYMQPSADTSQPPPPSTMPMMFNPAQFSHAADQHAAPAPAGPPAHGPRYGQRRLYPK</sequence>
<feature type="region of interest" description="Disordered" evidence="1">
    <location>
        <begin position="1"/>
        <end position="20"/>
    </location>
</feature>
<keyword evidence="3" id="KW-1185">Reference proteome</keyword>
<proteinExistence type="predicted"/>
<feature type="region of interest" description="Disordered" evidence="1">
    <location>
        <begin position="75"/>
        <end position="124"/>
    </location>
</feature>
<evidence type="ECO:0000313" key="3">
    <source>
        <dbReference type="Proteomes" id="UP001209878"/>
    </source>
</evidence>
<accession>A0AAD9KQC8</accession>
<feature type="region of interest" description="Disordered" evidence="1">
    <location>
        <begin position="169"/>
        <end position="241"/>
    </location>
</feature>
<reference evidence="2" key="1">
    <citation type="journal article" date="2023" name="Mol. Biol. Evol.">
        <title>Third-Generation Sequencing Reveals the Adaptive Role of the Epigenome in Three Deep-Sea Polychaetes.</title>
        <authorList>
            <person name="Perez M."/>
            <person name="Aroh O."/>
            <person name="Sun Y."/>
            <person name="Lan Y."/>
            <person name="Juniper S.K."/>
            <person name="Young C.R."/>
            <person name="Angers B."/>
            <person name="Qian P.Y."/>
        </authorList>
    </citation>
    <scope>NUCLEOTIDE SEQUENCE</scope>
    <source>
        <strain evidence="2">R07B-5</strain>
    </source>
</reference>
<evidence type="ECO:0000313" key="2">
    <source>
        <dbReference type="EMBL" id="KAK2175743.1"/>
    </source>
</evidence>
<name>A0AAD9KQC8_RIDPI</name>
<dbReference type="PANTHER" id="PTHR13402">
    <property type="entry name" value="RGPR-RELATED"/>
    <property type="match status" value="1"/>
</dbReference>
<gene>
    <name evidence="2" type="ORF">NP493_711g02035</name>
</gene>
<feature type="region of interest" description="Disordered" evidence="1">
    <location>
        <begin position="293"/>
        <end position="429"/>
    </location>
</feature>
<organism evidence="2 3">
    <name type="scientific">Ridgeia piscesae</name>
    <name type="common">Tubeworm</name>
    <dbReference type="NCBI Taxonomy" id="27915"/>
    <lineage>
        <taxon>Eukaryota</taxon>
        <taxon>Metazoa</taxon>
        <taxon>Spiralia</taxon>
        <taxon>Lophotrochozoa</taxon>
        <taxon>Annelida</taxon>
        <taxon>Polychaeta</taxon>
        <taxon>Sedentaria</taxon>
        <taxon>Canalipalpata</taxon>
        <taxon>Sabellida</taxon>
        <taxon>Siboglinidae</taxon>
        <taxon>Ridgeia</taxon>
    </lineage>
</organism>
<evidence type="ECO:0000256" key="1">
    <source>
        <dbReference type="SAM" id="MobiDB-lite"/>
    </source>
</evidence>
<feature type="compositionally biased region" description="Polar residues" evidence="1">
    <location>
        <begin position="7"/>
        <end position="18"/>
    </location>
</feature>